<dbReference type="Proteomes" id="UP000193642">
    <property type="component" value="Unassembled WGS sequence"/>
</dbReference>
<dbReference type="AlphaFoldDB" id="A0A1Y2B6I7"/>
<reference evidence="1 2" key="1">
    <citation type="submission" date="2016-07" db="EMBL/GenBank/DDBJ databases">
        <title>Pervasive Adenine N6-methylation of Active Genes in Fungi.</title>
        <authorList>
            <consortium name="DOE Joint Genome Institute"/>
            <person name="Mondo S.J."/>
            <person name="Dannebaum R.O."/>
            <person name="Kuo R.C."/>
            <person name="Labutti K."/>
            <person name="Haridas S."/>
            <person name="Kuo A."/>
            <person name="Salamov A."/>
            <person name="Ahrendt S.R."/>
            <person name="Lipzen A."/>
            <person name="Sullivan W."/>
            <person name="Andreopoulos W.B."/>
            <person name="Clum A."/>
            <person name="Lindquist E."/>
            <person name="Daum C."/>
            <person name="Ramamoorthy G.K."/>
            <person name="Gryganskyi A."/>
            <person name="Culley D."/>
            <person name="Magnuson J.K."/>
            <person name="James T.Y."/>
            <person name="O'Malley M.A."/>
            <person name="Stajich J.E."/>
            <person name="Spatafora J.W."/>
            <person name="Visel A."/>
            <person name="Grigoriev I.V."/>
        </authorList>
    </citation>
    <scope>NUCLEOTIDE SEQUENCE [LARGE SCALE GENOMIC DNA]</scope>
    <source>
        <strain evidence="1 2">JEL800</strain>
    </source>
</reference>
<accession>A0A1Y2B6I7</accession>
<proteinExistence type="predicted"/>
<dbReference type="InterPro" id="IPR016616">
    <property type="entry name" value="Bardet-Biedl_syndrome_2_prot"/>
</dbReference>
<dbReference type="GO" id="GO:1905515">
    <property type="term" value="P:non-motile cilium assembly"/>
    <property type="evidence" value="ECO:0007669"/>
    <property type="project" value="InterPro"/>
</dbReference>
<dbReference type="PANTHER" id="PTHR32465">
    <property type="entry name" value="BARDET-BIEDL SYNDROME 2 PROTEIN"/>
    <property type="match status" value="1"/>
</dbReference>
<evidence type="ECO:0000313" key="1">
    <source>
        <dbReference type="EMBL" id="ORY30451.1"/>
    </source>
</evidence>
<organism evidence="1 2">
    <name type="scientific">Rhizoclosmatium globosum</name>
    <dbReference type="NCBI Taxonomy" id="329046"/>
    <lineage>
        <taxon>Eukaryota</taxon>
        <taxon>Fungi</taxon>
        <taxon>Fungi incertae sedis</taxon>
        <taxon>Chytridiomycota</taxon>
        <taxon>Chytridiomycota incertae sedis</taxon>
        <taxon>Chytridiomycetes</taxon>
        <taxon>Chytridiales</taxon>
        <taxon>Chytriomycetaceae</taxon>
        <taxon>Rhizoclosmatium</taxon>
    </lineage>
</organism>
<dbReference type="OrthoDB" id="2120021at2759"/>
<gene>
    <name evidence="1" type="ORF">BCR33DRAFT_724281</name>
</gene>
<keyword evidence="2" id="KW-1185">Reference proteome</keyword>
<evidence type="ECO:0000313" key="2">
    <source>
        <dbReference type="Proteomes" id="UP000193642"/>
    </source>
</evidence>
<name>A0A1Y2B6I7_9FUNG</name>
<dbReference type="GO" id="GO:0034464">
    <property type="term" value="C:BBSome"/>
    <property type="evidence" value="ECO:0007669"/>
    <property type="project" value="InterPro"/>
</dbReference>
<comment type="caution">
    <text evidence="1">The sequence shown here is derived from an EMBL/GenBank/DDBJ whole genome shotgun (WGS) entry which is preliminary data.</text>
</comment>
<dbReference type="GO" id="GO:0036064">
    <property type="term" value="C:ciliary basal body"/>
    <property type="evidence" value="ECO:0007669"/>
    <property type="project" value="TreeGrafter"/>
</dbReference>
<protein>
    <submittedName>
        <fullName evidence="1">Uncharacterized protein</fullName>
    </submittedName>
</protein>
<dbReference type="GO" id="GO:0031514">
    <property type="term" value="C:motile cilium"/>
    <property type="evidence" value="ECO:0007669"/>
    <property type="project" value="TreeGrafter"/>
</dbReference>
<dbReference type="GO" id="GO:0016020">
    <property type="term" value="C:membrane"/>
    <property type="evidence" value="ECO:0007669"/>
    <property type="project" value="TreeGrafter"/>
</dbReference>
<sequence>MHNTLQSISTEVLVTVGKFDGSNPCLAYLTASTWTKASSSKSCDIAFKPILSNSDVHYPSIVQVSANAMLTCKLSNSSFGFLLQDGTIGITHNFPNVPSNIEVSTESLMVGYADGTLEARSATTGEVFWADGLDGTSVLAICSLPGNGADSLICVCVVLASGAVHVFNSLNKAGTVVVDTCSQLIAEIEEVLEKKYTIWSEMETAQLKLSSAPPDSFSCYFEAVYESHTDEHGCFLHLTEKHESSFISVEPASFSKLKLNLPLIQISMSEVRVLIKGTDPENQQTCFAVYTQTLALPQFSLLKYTHPEKIREPLELVITFQSKLNLSEYIKWIQKDFLDTHHLLQNVSATSDTLDSIELASQIIHSYARHFSQLTLKVSTNKAYGQVHTELKALAEKVCDLRNMIGDGRITSFDPIRQIKGLTRRVDSCWEIEDFDGAKRDLLALDELHRSLAFEHKKSLHHQTELEKTTEFYKRGSLKSQAFMSQRLKRGHVVKMEGMLLTDQVDIQSLLP</sequence>
<dbReference type="EMBL" id="MCGO01000082">
    <property type="protein sequence ID" value="ORY30451.1"/>
    <property type="molecule type" value="Genomic_DNA"/>
</dbReference>
<dbReference type="PANTHER" id="PTHR32465:SF0">
    <property type="entry name" value="BARDET-BIEDL SYNDROME 2 PROTEIN"/>
    <property type="match status" value="1"/>
</dbReference>